<evidence type="ECO:0000313" key="2">
    <source>
        <dbReference type="EMBL" id="KAK7797369.1"/>
    </source>
</evidence>
<sequence>MDRFFTKLSGSTLTFQSSASISQEAKMTGQDHQVPVPGLSAFHYSTFFITQTPGSLLTGEMQLSLGSVCCVRSLRTDPCGQGWLPPTGSGWGGQEGAVTNTVGHPPEQQLS</sequence>
<reference evidence="2 3" key="1">
    <citation type="journal article" date="2023" name="bioRxiv">
        <title>Conserved and derived expression patterns and positive selection on dental genes reveal complex evolutionary context of ever-growing rodent molars.</title>
        <authorList>
            <person name="Calamari Z.T."/>
            <person name="Song A."/>
            <person name="Cohen E."/>
            <person name="Akter M."/>
            <person name="Roy R.D."/>
            <person name="Hallikas O."/>
            <person name="Christensen M.M."/>
            <person name="Li P."/>
            <person name="Marangoni P."/>
            <person name="Jernvall J."/>
            <person name="Klein O.D."/>
        </authorList>
    </citation>
    <scope>NUCLEOTIDE SEQUENCE [LARGE SCALE GENOMIC DNA]</scope>
    <source>
        <strain evidence="2">V071</strain>
    </source>
</reference>
<accession>A0AAW0H6I8</accession>
<feature type="compositionally biased region" description="Polar residues" evidence="1">
    <location>
        <begin position="97"/>
        <end position="111"/>
    </location>
</feature>
<evidence type="ECO:0000256" key="1">
    <source>
        <dbReference type="SAM" id="MobiDB-lite"/>
    </source>
</evidence>
<organism evidence="2 3">
    <name type="scientific">Myodes glareolus</name>
    <name type="common">Bank vole</name>
    <name type="synonym">Clethrionomys glareolus</name>
    <dbReference type="NCBI Taxonomy" id="447135"/>
    <lineage>
        <taxon>Eukaryota</taxon>
        <taxon>Metazoa</taxon>
        <taxon>Chordata</taxon>
        <taxon>Craniata</taxon>
        <taxon>Vertebrata</taxon>
        <taxon>Euteleostomi</taxon>
        <taxon>Mammalia</taxon>
        <taxon>Eutheria</taxon>
        <taxon>Euarchontoglires</taxon>
        <taxon>Glires</taxon>
        <taxon>Rodentia</taxon>
        <taxon>Myomorpha</taxon>
        <taxon>Muroidea</taxon>
        <taxon>Cricetidae</taxon>
        <taxon>Arvicolinae</taxon>
        <taxon>Myodes</taxon>
    </lineage>
</organism>
<comment type="caution">
    <text evidence="2">The sequence shown here is derived from an EMBL/GenBank/DDBJ whole genome shotgun (WGS) entry which is preliminary data.</text>
</comment>
<proteinExistence type="predicted"/>
<protein>
    <submittedName>
        <fullName evidence="2">Uncharacterized protein</fullName>
    </submittedName>
</protein>
<dbReference type="EMBL" id="JBBHLL010000844">
    <property type="protein sequence ID" value="KAK7797369.1"/>
    <property type="molecule type" value="Genomic_DNA"/>
</dbReference>
<dbReference type="AlphaFoldDB" id="A0AAW0H6I8"/>
<feature type="region of interest" description="Disordered" evidence="1">
    <location>
        <begin position="82"/>
        <end position="111"/>
    </location>
</feature>
<name>A0AAW0H6I8_MYOGA</name>
<dbReference type="Proteomes" id="UP001488838">
    <property type="component" value="Unassembled WGS sequence"/>
</dbReference>
<gene>
    <name evidence="2" type="ORF">U0070_015165</name>
</gene>
<keyword evidence="3" id="KW-1185">Reference proteome</keyword>
<evidence type="ECO:0000313" key="3">
    <source>
        <dbReference type="Proteomes" id="UP001488838"/>
    </source>
</evidence>